<dbReference type="PROSITE" id="PS50186">
    <property type="entry name" value="DEP"/>
    <property type="match status" value="1"/>
</dbReference>
<feature type="transmembrane region" description="Helical" evidence="6">
    <location>
        <begin position="741"/>
        <end position="759"/>
    </location>
</feature>
<evidence type="ECO:0000256" key="5">
    <source>
        <dbReference type="SAM" id="MobiDB-lite"/>
    </source>
</evidence>
<dbReference type="InterPro" id="IPR037368">
    <property type="entry name" value="GPR155_DEP"/>
</dbReference>
<keyword evidence="3 6" id="KW-1133">Transmembrane helix</keyword>
<feature type="compositionally biased region" description="Low complexity" evidence="5">
    <location>
        <begin position="570"/>
        <end position="587"/>
    </location>
</feature>
<dbReference type="SUPFAM" id="SSF46785">
    <property type="entry name" value="Winged helix' DNA-binding domain"/>
    <property type="match status" value="1"/>
</dbReference>
<feature type="transmembrane region" description="Helical" evidence="6">
    <location>
        <begin position="300"/>
        <end position="320"/>
    </location>
</feature>
<feature type="transmembrane region" description="Helical" evidence="6">
    <location>
        <begin position="107"/>
        <end position="129"/>
    </location>
</feature>
<dbReference type="OrthoDB" id="2133778at2759"/>
<feature type="transmembrane region" description="Helical" evidence="6">
    <location>
        <begin position="226"/>
        <end position="249"/>
    </location>
</feature>
<organism evidence="8 9">
    <name type="scientific">Phyllotreta striolata</name>
    <name type="common">Striped flea beetle</name>
    <name type="synonym">Crioceris striolata</name>
    <dbReference type="NCBI Taxonomy" id="444603"/>
    <lineage>
        <taxon>Eukaryota</taxon>
        <taxon>Metazoa</taxon>
        <taxon>Ecdysozoa</taxon>
        <taxon>Arthropoda</taxon>
        <taxon>Hexapoda</taxon>
        <taxon>Insecta</taxon>
        <taxon>Pterygota</taxon>
        <taxon>Neoptera</taxon>
        <taxon>Endopterygota</taxon>
        <taxon>Coleoptera</taxon>
        <taxon>Polyphaga</taxon>
        <taxon>Cucujiformia</taxon>
        <taxon>Chrysomeloidea</taxon>
        <taxon>Chrysomelidae</taxon>
        <taxon>Galerucinae</taxon>
        <taxon>Alticini</taxon>
        <taxon>Phyllotreta</taxon>
    </lineage>
</organism>
<feature type="transmembrane region" description="Helical" evidence="6">
    <location>
        <begin position="402"/>
        <end position="422"/>
    </location>
</feature>
<feature type="transmembrane region" description="Helical" evidence="6">
    <location>
        <begin position="135"/>
        <end position="157"/>
    </location>
</feature>
<feature type="compositionally biased region" description="Polar residues" evidence="5">
    <location>
        <begin position="557"/>
        <end position="569"/>
    </location>
</feature>
<dbReference type="InterPro" id="IPR051832">
    <property type="entry name" value="mTOR-Rac_regulators"/>
</dbReference>
<feature type="transmembrane region" description="Helical" evidence="6">
    <location>
        <begin position="369"/>
        <end position="390"/>
    </location>
</feature>
<dbReference type="CDD" id="cd04443">
    <property type="entry name" value="DEP_GPR155"/>
    <property type="match status" value="1"/>
</dbReference>
<name>A0A9N9TQF0_PHYSR</name>
<dbReference type="GO" id="GO:0035556">
    <property type="term" value="P:intracellular signal transduction"/>
    <property type="evidence" value="ECO:0007669"/>
    <property type="project" value="InterPro"/>
</dbReference>
<dbReference type="SMART" id="SM00049">
    <property type="entry name" value="DEP"/>
    <property type="match status" value="1"/>
</dbReference>
<feature type="transmembrane region" description="Helical" evidence="6">
    <location>
        <begin position="261"/>
        <end position="280"/>
    </location>
</feature>
<keyword evidence="2 6" id="KW-0812">Transmembrane</keyword>
<dbReference type="EMBL" id="OU900098">
    <property type="protein sequence ID" value="CAG9862622.1"/>
    <property type="molecule type" value="Genomic_DNA"/>
</dbReference>
<dbReference type="InterPro" id="IPR036390">
    <property type="entry name" value="WH_DNA-bd_sf"/>
</dbReference>
<dbReference type="PANTHER" id="PTHR22829">
    <property type="entry name" value="DEP DOMAIN PROTEIN"/>
    <property type="match status" value="1"/>
</dbReference>
<keyword evidence="4 6" id="KW-0472">Membrane</keyword>
<dbReference type="Gene3D" id="1.10.10.10">
    <property type="entry name" value="Winged helix-like DNA-binding domain superfamily/Winged helix DNA-binding domain"/>
    <property type="match status" value="1"/>
</dbReference>
<proteinExistence type="predicted"/>
<dbReference type="GO" id="GO:0055085">
    <property type="term" value="P:transmembrane transport"/>
    <property type="evidence" value="ECO:0007669"/>
    <property type="project" value="InterPro"/>
</dbReference>
<dbReference type="InterPro" id="IPR000591">
    <property type="entry name" value="DEP_dom"/>
</dbReference>
<feature type="transmembrane region" description="Helical" evidence="6">
    <location>
        <begin position="434"/>
        <end position="460"/>
    </location>
</feature>
<dbReference type="InterPro" id="IPR036388">
    <property type="entry name" value="WH-like_DNA-bd_sf"/>
</dbReference>
<dbReference type="Pfam" id="PF03547">
    <property type="entry name" value="Mem_trans"/>
    <property type="match status" value="1"/>
</dbReference>
<feature type="transmembrane region" description="Helical" evidence="6">
    <location>
        <begin position="43"/>
        <end position="61"/>
    </location>
</feature>
<dbReference type="PANTHER" id="PTHR22829:SF5">
    <property type="entry name" value="INTEGRAL MEMBRANE PROTEIN GPR155"/>
    <property type="match status" value="1"/>
</dbReference>
<evidence type="ECO:0000313" key="9">
    <source>
        <dbReference type="Proteomes" id="UP001153712"/>
    </source>
</evidence>
<evidence type="ECO:0000256" key="3">
    <source>
        <dbReference type="ARBA" id="ARBA00022989"/>
    </source>
</evidence>
<sequence length="875" mass="97026">MDITESSTSFENLYPALTQCFVIIICGYCAGRLNWISETEAKGINTFIGTFSLPSLIFMSLAEIELGQVNWTFLLSILIAKSIIFFSVIVITLLVGRPLKLGRAGIFAIFCTQSNDFAIGYPIVAALYSKSHPEYATYLYLMAPISLAILNPISFILMEIGKRKRNNNNLEELLINDGEISGPINLHKERFKMAVSVIKNIFFNPIIFMTILGVLGNVIFNHTVPIYLGGTLKVLGSAFSASALFLLGLRMVGKVHKLTGAALVVPGILIMVKLLVLPLVTREVISALHAGHNESETVDLSTYGFLYGTFPSAPTVFVFATQYSIDVDLIASAMVVCTFVSAPLMFVSAKMITITNCSPLDYIKQLDAFTLDISILGLVASTWVLLVFFLTKKILRVPHKMTAALVVSQLVGCLGAILWNTLEEKEGWAGYVQFSLFSIGVYSSRLWTMILAVTLLFLHCRSLCFVLKLQPFFVAIGWGFPVLVSALLLVFDTSSGTTPFEKRNPNFVYGAAQAIIAVSLLVLCFVVTVGCLILHQRYHRRFARYVDLSTDVLDQEAQSTPEAETTTDIASALSPSASSSSDSGVSSVKTPKCCGLPTIAEGCCEEKESPVVDIEDILGDFGKKGSDGSTEIKGYLSVLSEEGLSPSTDGLCPTRYGCAGPRREMCQGVVRQYQQQIDDDLEFIEEEPESHEPQILRHIVLLILLLCSMFVGMSLSIWTLVMEQMSGIYIELSFLDATLNFGQSIIVFAIFGVNTKEIVLPMLKYWRKLWYGANTLVLPAWHELSPDTKHICDQFVTHHLQNCRLAIATDKRWRIKIYKNVFSGEGFVDWLIEVGLARDRVEAVNYARHLIEGKVLRHINGVYHFYDRNLLYTFV</sequence>
<dbReference type="SUPFAM" id="SSF81321">
    <property type="entry name" value="Family A G protein-coupled receptor-like"/>
    <property type="match status" value="1"/>
</dbReference>
<evidence type="ECO:0000256" key="1">
    <source>
        <dbReference type="ARBA" id="ARBA00004141"/>
    </source>
</evidence>
<feature type="transmembrane region" description="Helical" evidence="6">
    <location>
        <begin position="699"/>
        <end position="721"/>
    </location>
</feature>
<evidence type="ECO:0000256" key="6">
    <source>
        <dbReference type="SAM" id="Phobius"/>
    </source>
</evidence>
<gene>
    <name evidence="8" type="ORF">PHYEVI_LOCUS8931</name>
</gene>
<feature type="transmembrane region" description="Helical" evidence="6">
    <location>
        <begin position="73"/>
        <end position="95"/>
    </location>
</feature>
<keyword evidence="9" id="KW-1185">Reference proteome</keyword>
<feature type="region of interest" description="Disordered" evidence="5">
    <location>
        <begin position="557"/>
        <end position="588"/>
    </location>
</feature>
<evidence type="ECO:0000256" key="2">
    <source>
        <dbReference type="ARBA" id="ARBA00022692"/>
    </source>
</evidence>
<protein>
    <recommendedName>
        <fullName evidence="7">DEP domain-containing protein</fullName>
    </recommendedName>
</protein>
<evidence type="ECO:0000313" key="8">
    <source>
        <dbReference type="EMBL" id="CAG9862622.1"/>
    </source>
</evidence>
<feature type="transmembrane region" description="Helical" evidence="6">
    <location>
        <begin position="12"/>
        <end position="31"/>
    </location>
</feature>
<feature type="transmembrane region" description="Helical" evidence="6">
    <location>
        <begin position="201"/>
        <end position="220"/>
    </location>
</feature>
<dbReference type="Gene3D" id="1.20.1070.10">
    <property type="entry name" value="Rhodopsin 7-helix transmembrane proteins"/>
    <property type="match status" value="1"/>
</dbReference>
<evidence type="ECO:0000259" key="7">
    <source>
        <dbReference type="PROSITE" id="PS50186"/>
    </source>
</evidence>
<comment type="subcellular location">
    <subcellularLocation>
        <location evidence="1">Membrane</location>
        <topology evidence="1">Multi-pass membrane protein</topology>
    </subcellularLocation>
</comment>
<dbReference type="Proteomes" id="UP001153712">
    <property type="component" value="Chromosome 5"/>
</dbReference>
<accession>A0A9N9TQF0</accession>
<dbReference type="GO" id="GO:0030514">
    <property type="term" value="P:negative regulation of BMP signaling pathway"/>
    <property type="evidence" value="ECO:0007669"/>
    <property type="project" value="TreeGrafter"/>
</dbReference>
<feature type="domain" description="DEP" evidence="7">
    <location>
        <begin position="801"/>
        <end position="875"/>
    </location>
</feature>
<dbReference type="InterPro" id="IPR004776">
    <property type="entry name" value="Mem_transp_PIN-like"/>
</dbReference>
<feature type="transmembrane region" description="Helical" evidence="6">
    <location>
        <begin position="511"/>
        <end position="534"/>
    </location>
</feature>
<evidence type="ECO:0000256" key="4">
    <source>
        <dbReference type="ARBA" id="ARBA00023136"/>
    </source>
</evidence>
<reference evidence="8" key="1">
    <citation type="submission" date="2022-01" db="EMBL/GenBank/DDBJ databases">
        <authorList>
            <person name="King R."/>
        </authorList>
    </citation>
    <scope>NUCLEOTIDE SEQUENCE</scope>
</reference>
<dbReference type="AlphaFoldDB" id="A0A9N9TQF0"/>
<feature type="transmembrane region" description="Helical" evidence="6">
    <location>
        <begin position="472"/>
        <end position="491"/>
    </location>
</feature>
<dbReference type="GO" id="GO:0016020">
    <property type="term" value="C:membrane"/>
    <property type="evidence" value="ECO:0007669"/>
    <property type="project" value="UniProtKB-SubCell"/>
</dbReference>
<dbReference type="Pfam" id="PF00610">
    <property type="entry name" value="DEP"/>
    <property type="match status" value="1"/>
</dbReference>
<feature type="transmembrane region" description="Helical" evidence="6">
    <location>
        <begin position="327"/>
        <end position="349"/>
    </location>
</feature>